<dbReference type="CDD" id="cd05379">
    <property type="entry name" value="CAP_bacterial"/>
    <property type="match status" value="1"/>
</dbReference>
<dbReference type="Gene3D" id="3.40.33.10">
    <property type="entry name" value="CAP"/>
    <property type="match status" value="1"/>
</dbReference>
<dbReference type="InterPro" id="IPR014044">
    <property type="entry name" value="CAP_dom"/>
</dbReference>
<dbReference type="STRING" id="1236220.SAMN04488112_107178"/>
<dbReference type="InterPro" id="IPR014258">
    <property type="entry name" value="CAP_domain_YkwD-like"/>
</dbReference>
<keyword evidence="4" id="KW-1185">Reference proteome</keyword>
<protein>
    <submittedName>
        <fullName evidence="3">Uncharacterized protein, YkwD family</fullName>
    </submittedName>
</protein>
<evidence type="ECO:0000256" key="1">
    <source>
        <dbReference type="SAM" id="MobiDB-lite"/>
    </source>
</evidence>
<feature type="compositionally biased region" description="Polar residues" evidence="1">
    <location>
        <begin position="57"/>
        <end position="71"/>
    </location>
</feature>
<organism evidence="3 4">
    <name type="scientific">Melghirimyces thermohalophilus</name>
    <dbReference type="NCBI Taxonomy" id="1236220"/>
    <lineage>
        <taxon>Bacteria</taxon>
        <taxon>Bacillati</taxon>
        <taxon>Bacillota</taxon>
        <taxon>Bacilli</taxon>
        <taxon>Bacillales</taxon>
        <taxon>Thermoactinomycetaceae</taxon>
        <taxon>Melghirimyces</taxon>
    </lineage>
</organism>
<dbReference type="SUPFAM" id="SSF55797">
    <property type="entry name" value="PR-1-like"/>
    <property type="match status" value="1"/>
</dbReference>
<dbReference type="PANTHER" id="PTHR31157">
    <property type="entry name" value="SCP DOMAIN-CONTAINING PROTEIN"/>
    <property type="match status" value="1"/>
</dbReference>
<dbReference type="NCBIfam" id="TIGR02909">
    <property type="entry name" value="spore_YkwD"/>
    <property type="match status" value="1"/>
</dbReference>
<dbReference type="InterPro" id="IPR035940">
    <property type="entry name" value="CAP_sf"/>
</dbReference>
<dbReference type="RefSeq" id="WP_245662182.1">
    <property type="nucleotide sequence ID" value="NZ_FMZA01000007.1"/>
</dbReference>
<name>A0A1G6LE67_9BACL</name>
<reference evidence="3 4" key="1">
    <citation type="submission" date="2016-10" db="EMBL/GenBank/DDBJ databases">
        <authorList>
            <person name="de Groot N.N."/>
        </authorList>
    </citation>
    <scope>NUCLEOTIDE SEQUENCE [LARGE SCALE GENOMIC DNA]</scope>
    <source>
        <strain evidence="3 4">DSM 45514</strain>
    </source>
</reference>
<evidence type="ECO:0000259" key="2">
    <source>
        <dbReference type="Pfam" id="PF00188"/>
    </source>
</evidence>
<dbReference type="PANTHER" id="PTHR31157:SF1">
    <property type="entry name" value="SCP DOMAIN-CONTAINING PROTEIN"/>
    <property type="match status" value="1"/>
</dbReference>
<evidence type="ECO:0000313" key="3">
    <source>
        <dbReference type="EMBL" id="SDC41247.1"/>
    </source>
</evidence>
<dbReference type="Proteomes" id="UP000199387">
    <property type="component" value="Unassembled WGS sequence"/>
</dbReference>
<dbReference type="Pfam" id="PF00188">
    <property type="entry name" value="CAP"/>
    <property type="match status" value="1"/>
</dbReference>
<gene>
    <name evidence="3" type="ORF">SAMN04488112_107178</name>
</gene>
<proteinExistence type="predicted"/>
<dbReference type="EMBL" id="FMZA01000007">
    <property type="protein sequence ID" value="SDC41247.1"/>
    <property type="molecule type" value="Genomic_DNA"/>
</dbReference>
<sequence>MVKPSSLPPRKKRRKRRFPLYLGVTALIISLSAGVLYAQEKLFAGDEQGTAQPAADLQQQEQPSPSASLEQQEPADVEREEPSPDEQAPQQKQAQDREKADASNPDADAAQHDALPEPESEGVPTPSESGKEEGQVVAAESTPSQSPSEAASDEKDLSAFEQEVVQLVNQERTERGLNPLKVDTELADVARTKSEDMRDENYFSHQSPTYGSPFEMMQEFGIQYRAAGENIAAGQTTPQAVVKGWMESEGHRENILNDQFTHIGVGYTKGGSYGHYWTQMFISK</sequence>
<feature type="domain" description="SCP" evidence="2">
    <location>
        <begin position="166"/>
        <end position="281"/>
    </location>
</feature>
<accession>A0A1G6LE67</accession>
<dbReference type="AlphaFoldDB" id="A0A1G6LE67"/>
<evidence type="ECO:0000313" key="4">
    <source>
        <dbReference type="Proteomes" id="UP000199387"/>
    </source>
</evidence>
<feature type="region of interest" description="Disordered" evidence="1">
    <location>
        <begin position="47"/>
        <end position="156"/>
    </location>
</feature>